<gene>
    <name evidence="1" type="ORF">ACCO45_013507</name>
</gene>
<evidence type="ECO:0000313" key="1">
    <source>
        <dbReference type="EMBL" id="KAL3951790.1"/>
    </source>
</evidence>
<evidence type="ECO:0000313" key="2">
    <source>
        <dbReference type="Proteomes" id="UP001638806"/>
    </source>
</evidence>
<sequence length="364" mass="39306">MLARRSPTSAYNLVKMGQFCQARADGRFPRSCAESSAQVVNQGHSTAAPDTEKRFDNHHAATGHGEQLMDETKDLAQMRGMGGHANANDDLAALARTCAHLADSRAHRTAATGTTPISPPAELSSVSRHFIAMPRRRKNRHRGNHGSSRGDNGGNRSGSGWNRNTSRTMFAASSDPGDLFRAQIEEDAGSSESPITYESLHREIDWLGLKVRAFNDGVAAGLVQDAAAATVQSGPSRQQRRTLLRPRLHAQTTAARPITSTTRPSLMPLVSRRNLQTYKRCPLQGGIKNGVEAMVSNTQLHHVGPMIERVMQRAAVSSAMVTVMPSLPKRSFFNFTGQGRGVGLREGVPQETMNASPGADGRVV</sequence>
<proteinExistence type="predicted"/>
<name>A0ACC4D6A9_PURLI</name>
<protein>
    <submittedName>
        <fullName evidence="1">Uncharacterized protein</fullName>
    </submittedName>
</protein>
<reference evidence="1" key="1">
    <citation type="submission" date="2024-12" db="EMBL/GenBank/DDBJ databases">
        <title>Comparative genomics and development of molecular markers within Purpureocillium lilacinum and among Purpureocillium species.</title>
        <authorList>
            <person name="Yeh Z.-Y."/>
            <person name="Ni N.-T."/>
            <person name="Lo P.-H."/>
            <person name="Mushyakhwo K."/>
            <person name="Lin C.-F."/>
            <person name="Nai Y.-S."/>
        </authorList>
    </citation>
    <scope>NUCLEOTIDE SEQUENCE</scope>
    <source>
        <strain evidence="1">NCHU-NPUST-175</strain>
    </source>
</reference>
<organism evidence="1 2">
    <name type="scientific">Purpureocillium lilacinum</name>
    <name type="common">Paecilomyces lilacinus</name>
    <dbReference type="NCBI Taxonomy" id="33203"/>
    <lineage>
        <taxon>Eukaryota</taxon>
        <taxon>Fungi</taxon>
        <taxon>Dikarya</taxon>
        <taxon>Ascomycota</taxon>
        <taxon>Pezizomycotina</taxon>
        <taxon>Sordariomycetes</taxon>
        <taxon>Hypocreomycetidae</taxon>
        <taxon>Hypocreales</taxon>
        <taxon>Ophiocordycipitaceae</taxon>
        <taxon>Purpureocillium</taxon>
    </lineage>
</organism>
<comment type="caution">
    <text evidence="1">The sequence shown here is derived from an EMBL/GenBank/DDBJ whole genome shotgun (WGS) entry which is preliminary data.</text>
</comment>
<accession>A0ACC4D6A9</accession>
<keyword evidence="2" id="KW-1185">Reference proteome</keyword>
<dbReference type="Proteomes" id="UP001638806">
    <property type="component" value="Unassembled WGS sequence"/>
</dbReference>
<dbReference type="EMBL" id="JBGNUJ010000013">
    <property type="protein sequence ID" value="KAL3951790.1"/>
    <property type="molecule type" value="Genomic_DNA"/>
</dbReference>